<sequence length="246" mass="27676">MEELTHLNPGEETLPFRIDSTDRVWVVAMSDHIVDERGLRCFEGVPEEFVGKVGSVDWRTLIVVDIRYFKDGPACSAQTATMVVVGGHHANSLRPREHQCLEVEIDSVGDIKKVDTPVGKLLDCRHVETGPICPGSVIHHHHAAELMSTVDSQLYLQVGRILYWCDRLVDSDEIQVATAIRPFETGDHLDLVVVLLLGDLLRGERTRYRIVIGYDHRVIAIGNVPLDVLLGYRLDRFINILKLLKS</sequence>
<reference evidence="1 2" key="1">
    <citation type="journal article" date="2011" name="Genome Res.">
        <title>Phylogeny-wide analysis of social amoeba genomes highlights ancient origins for complex intercellular communication.</title>
        <authorList>
            <person name="Heidel A.J."/>
            <person name="Lawal H.M."/>
            <person name="Felder M."/>
            <person name="Schilde C."/>
            <person name="Helps N.R."/>
            <person name="Tunggal B."/>
            <person name="Rivero F."/>
            <person name="John U."/>
            <person name="Schleicher M."/>
            <person name="Eichinger L."/>
            <person name="Platzer M."/>
            <person name="Noegel A.A."/>
            <person name="Schaap P."/>
            <person name="Gloeckner G."/>
        </authorList>
    </citation>
    <scope>NUCLEOTIDE SEQUENCE [LARGE SCALE GENOMIC DNA]</scope>
    <source>
        <strain evidence="2">ATCC 26659 / Pp 5 / PN500</strain>
    </source>
</reference>
<dbReference type="Proteomes" id="UP000001396">
    <property type="component" value="Unassembled WGS sequence"/>
</dbReference>
<evidence type="ECO:0000313" key="1">
    <source>
        <dbReference type="EMBL" id="EFA75235.1"/>
    </source>
</evidence>
<keyword evidence="2" id="KW-1185">Reference proteome</keyword>
<dbReference type="AlphaFoldDB" id="D3BU49"/>
<comment type="caution">
    <text evidence="1">The sequence shown here is derived from an EMBL/GenBank/DDBJ whole genome shotgun (WGS) entry which is preliminary data.</text>
</comment>
<dbReference type="GeneID" id="31366778"/>
<protein>
    <submittedName>
        <fullName evidence="1">Uncharacterized protein</fullName>
    </submittedName>
</protein>
<gene>
    <name evidence="1" type="ORF">PPL_11310</name>
</gene>
<dbReference type="InParanoid" id="D3BU49"/>
<evidence type="ECO:0000313" key="2">
    <source>
        <dbReference type="Proteomes" id="UP000001396"/>
    </source>
</evidence>
<dbReference type="EMBL" id="ADBJ01000056">
    <property type="protein sequence ID" value="EFA75235.1"/>
    <property type="molecule type" value="Genomic_DNA"/>
</dbReference>
<dbReference type="RefSeq" id="XP_020427369.1">
    <property type="nucleotide sequence ID" value="XM_020582066.1"/>
</dbReference>
<organism evidence="1 2">
    <name type="scientific">Heterostelium pallidum (strain ATCC 26659 / Pp 5 / PN500)</name>
    <name type="common">Cellular slime mold</name>
    <name type="synonym">Polysphondylium pallidum</name>
    <dbReference type="NCBI Taxonomy" id="670386"/>
    <lineage>
        <taxon>Eukaryota</taxon>
        <taxon>Amoebozoa</taxon>
        <taxon>Evosea</taxon>
        <taxon>Eumycetozoa</taxon>
        <taxon>Dictyostelia</taxon>
        <taxon>Acytosteliales</taxon>
        <taxon>Acytosteliaceae</taxon>
        <taxon>Heterostelium</taxon>
    </lineage>
</organism>
<proteinExistence type="predicted"/>
<accession>D3BU49</accession>
<name>D3BU49_HETP5</name>